<dbReference type="EMBL" id="CAJNIZ010004459">
    <property type="protein sequence ID" value="CAE7232950.1"/>
    <property type="molecule type" value="Genomic_DNA"/>
</dbReference>
<evidence type="ECO:0000313" key="1">
    <source>
        <dbReference type="EMBL" id="CAE7232950.1"/>
    </source>
</evidence>
<sequence>MHCICKAHPSLFNPGVREKALKRSLLRALGEARARSGCSRMSSAVLLGEVAQVTAGAALVFLRRPDSLFLEALPAQGLPALEPDMEPPAANATEDQSADIFTSLPVAKAQPLEASAAADAVKDVLLRCLPAFRLGVSGDCLTHIIRLTEAPAFFTMSHKEKAFEVSVQSIADNIIAEWLRQPDCAIMRTDASCLGLGCAVDIDHDDKGIVFAFVV</sequence>
<proteinExistence type="predicted"/>
<dbReference type="OrthoDB" id="424817at2759"/>
<dbReference type="Proteomes" id="UP000649617">
    <property type="component" value="Unassembled WGS sequence"/>
</dbReference>
<comment type="caution">
    <text evidence="1">The sequence shown here is derived from an EMBL/GenBank/DDBJ whole genome shotgun (WGS) entry which is preliminary data.</text>
</comment>
<keyword evidence="2" id="KW-1185">Reference proteome</keyword>
<dbReference type="AlphaFoldDB" id="A0A812KR25"/>
<reference evidence="1" key="1">
    <citation type="submission" date="2021-02" db="EMBL/GenBank/DDBJ databases">
        <authorList>
            <person name="Dougan E. K."/>
            <person name="Rhodes N."/>
            <person name="Thang M."/>
            <person name="Chan C."/>
        </authorList>
    </citation>
    <scope>NUCLEOTIDE SEQUENCE</scope>
</reference>
<organism evidence="1 2">
    <name type="scientific">Symbiodinium pilosum</name>
    <name type="common">Dinoflagellate</name>
    <dbReference type="NCBI Taxonomy" id="2952"/>
    <lineage>
        <taxon>Eukaryota</taxon>
        <taxon>Sar</taxon>
        <taxon>Alveolata</taxon>
        <taxon>Dinophyceae</taxon>
        <taxon>Suessiales</taxon>
        <taxon>Symbiodiniaceae</taxon>
        <taxon>Symbiodinium</taxon>
    </lineage>
</organism>
<evidence type="ECO:0000313" key="2">
    <source>
        <dbReference type="Proteomes" id="UP000649617"/>
    </source>
</evidence>
<gene>
    <name evidence="1" type="ORF">SPIL2461_LOCUS3646</name>
</gene>
<name>A0A812KR25_SYMPI</name>
<accession>A0A812KR25</accession>
<protein>
    <submittedName>
        <fullName evidence="1">Uncharacterized protein</fullName>
    </submittedName>
</protein>